<dbReference type="Proteomes" id="UP000253961">
    <property type="component" value="Unassembled WGS sequence"/>
</dbReference>
<keyword evidence="2" id="KW-1185">Reference proteome</keyword>
<dbReference type="OrthoDB" id="2966407at2"/>
<dbReference type="EMBL" id="QPKV01000003">
    <property type="protein sequence ID" value="RDC56665.1"/>
    <property type="molecule type" value="Genomic_DNA"/>
</dbReference>
<organism evidence="1 2">
    <name type="scientific">Pedobacter chinensis</name>
    <dbReference type="NCBI Taxonomy" id="2282421"/>
    <lineage>
        <taxon>Bacteria</taxon>
        <taxon>Pseudomonadati</taxon>
        <taxon>Bacteroidota</taxon>
        <taxon>Sphingobacteriia</taxon>
        <taxon>Sphingobacteriales</taxon>
        <taxon>Sphingobacteriaceae</taxon>
        <taxon>Pedobacter</taxon>
    </lineage>
</organism>
<protein>
    <submittedName>
        <fullName evidence="1">Uncharacterized protein</fullName>
    </submittedName>
</protein>
<dbReference type="RefSeq" id="WP_115401854.1">
    <property type="nucleotide sequence ID" value="NZ_QPKV01000003.1"/>
</dbReference>
<name>A0A369PZP7_9SPHI</name>
<accession>A0A369PZP7</accession>
<proteinExistence type="predicted"/>
<sequence>MNLNDLQQYIRYTIEQLSSTNGSAEFERICLYYARLRIHRNILPATGPVQAGGDQGRDFETFHTYLAQSEISHSSFLAADSTGSVAFACSLQKDPTKKNGKIASDVRVITGSGVKVERVYFFSSQDIPVAARHKVQDYVKKEFAIRLEIIDAQALALQLCDPDLFWIASQFLKVPSEFFPERSQENWYEKLKKEYQERKSPMTTFQEFEEVKSAIRHIYKKETLKSDLTFWFSKLDEVISNPSLSSQLVRKAIYEKFVASLVGLDFVEGQEENIEKYFSDFENHLATPDLEDAQILLSFCNNSVPFGRHKLSTDFLNQVTDRMDSLLCLLISKAHHPDNKAMLIEIRANFTLHDRRFGKDMVKNYSDFIDGLDELLECLEETHFFPISKLSDRLNEYIRIFLPLPVPIEDLEEITADVDDVYLKKGGMAVAGGKLRDRAMIYLKSGDYVKALKLLHELKLKWFNKDTEEGMIATCLSLSGVYHQTGLLLAAKYYALVAAYMAYKTRNTSITDKVALGIAMALDCDYQRGSWLSYLRLVPMLLGTHNMVTKDFDLYENGDSKRLLFYPATIFECSRRYIPQAMPILEETIQNVFGLKSHIQDCRDHLKENLDDAKLREKLDKSLTGSPFSDLGVYHEVLFNACGCDWYFTFRNDFATTAIAEEFISTFQILLAELSASDLHLLLGRARIHLERVQSGKYDIQEVEIEEEMAMLVKLSSFSGKTSADRHRYIFDQIVFAQGLLYQRSMLNKKNYEPLIAPLLKDQDVVSKVSFGQSYETIYGEFYDHNWYEPNRMVGVWTPFDASAKDMEENANFPARRGISSLYDPVDAQERIQIRIEKLKLVLSVSLPILTTQRWFMEMINELRADGWLDWQILHALGHAVVNHKVQHHKNFNSKRTDELRKRHLELFNKDESEWYQEINRNVLTLKQLRIELENMVPLAVLHAFGLESKSWRPEMQLIRDFLRDRFQFFEDGKDVSLFPDSGEGIKI</sequence>
<evidence type="ECO:0000313" key="1">
    <source>
        <dbReference type="EMBL" id="RDC56665.1"/>
    </source>
</evidence>
<comment type="caution">
    <text evidence="1">The sequence shown here is derived from an EMBL/GenBank/DDBJ whole genome shotgun (WGS) entry which is preliminary data.</text>
</comment>
<evidence type="ECO:0000313" key="2">
    <source>
        <dbReference type="Proteomes" id="UP000253961"/>
    </source>
</evidence>
<reference evidence="1 2" key="1">
    <citation type="submission" date="2018-07" db="EMBL/GenBank/DDBJ databases">
        <title>Pedobacter sp. nov., isolated from soil.</title>
        <authorList>
            <person name="Zhou L.Y."/>
            <person name="Du Z.J."/>
        </authorList>
    </citation>
    <scope>NUCLEOTIDE SEQUENCE [LARGE SCALE GENOMIC DNA]</scope>
    <source>
        <strain evidence="1 2">JDX94</strain>
    </source>
</reference>
<gene>
    <name evidence="1" type="ORF">DU508_05490</name>
</gene>
<dbReference type="AlphaFoldDB" id="A0A369PZP7"/>